<keyword evidence="9" id="KW-0865">Zymogen</keyword>
<accession>A0ABQ6EZT2</accession>
<dbReference type="Gene3D" id="3.10.450.490">
    <property type="match status" value="1"/>
</dbReference>
<evidence type="ECO:0000259" key="15">
    <source>
        <dbReference type="Pfam" id="PF07504"/>
    </source>
</evidence>
<evidence type="ECO:0000256" key="8">
    <source>
        <dbReference type="ARBA" id="ARBA00023049"/>
    </source>
</evidence>
<keyword evidence="6 10" id="KW-0378">Hydrolase</keyword>
<dbReference type="Pfam" id="PF03413">
    <property type="entry name" value="PepSY"/>
    <property type="match status" value="1"/>
</dbReference>
<keyword evidence="8 10" id="KW-0482">Metalloprotease</keyword>
<keyword evidence="3 10" id="KW-0645">Protease</keyword>
<dbReference type="Gene3D" id="1.10.390.10">
    <property type="entry name" value="Neutral Protease Domain 2"/>
    <property type="match status" value="1"/>
</dbReference>
<keyword evidence="10" id="KW-0964">Secreted</keyword>
<dbReference type="Gene3D" id="3.10.170.10">
    <property type="match status" value="1"/>
</dbReference>
<dbReference type="Pfam" id="PF04151">
    <property type="entry name" value="PPC"/>
    <property type="match status" value="1"/>
</dbReference>
<dbReference type="EC" id="3.4.24.-" evidence="10"/>
<dbReference type="InterPro" id="IPR023612">
    <property type="entry name" value="Peptidase_M4"/>
</dbReference>
<evidence type="ECO:0000256" key="6">
    <source>
        <dbReference type="ARBA" id="ARBA00022801"/>
    </source>
</evidence>
<dbReference type="Pfam" id="PF01447">
    <property type="entry name" value="Peptidase_M4"/>
    <property type="match status" value="1"/>
</dbReference>
<organism evidence="16 17">
    <name type="scientific">Vibrio zhanjiangensis</name>
    <dbReference type="NCBI Taxonomy" id="1046128"/>
    <lineage>
        <taxon>Bacteria</taxon>
        <taxon>Pseudomonadati</taxon>
        <taxon>Pseudomonadota</taxon>
        <taxon>Gammaproteobacteria</taxon>
        <taxon>Vibrionales</taxon>
        <taxon>Vibrionaceae</taxon>
        <taxon>Vibrio</taxon>
    </lineage>
</organism>
<dbReference type="Gene3D" id="3.10.450.40">
    <property type="match status" value="1"/>
</dbReference>
<evidence type="ECO:0000256" key="2">
    <source>
        <dbReference type="ARBA" id="ARBA00009388"/>
    </source>
</evidence>
<evidence type="ECO:0000256" key="10">
    <source>
        <dbReference type="RuleBase" id="RU366073"/>
    </source>
</evidence>
<dbReference type="InterPro" id="IPR011096">
    <property type="entry name" value="FTP_domain"/>
</dbReference>
<comment type="function">
    <text evidence="10">Extracellular zinc metalloprotease.</text>
</comment>
<feature type="domain" description="PepSY" evidence="13">
    <location>
        <begin position="114"/>
        <end position="189"/>
    </location>
</feature>
<dbReference type="EMBL" id="BSPW01000054">
    <property type="protein sequence ID" value="GLT18760.1"/>
    <property type="molecule type" value="Genomic_DNA"/>
</dbReference>
<evidence type="ECO:0000256" key="3">
    <source>
        <dbReference type="ARBA" id="ARBA00022670"/>
    </source>
</evidence>
<evidence type="ECO:0000259" key="11">
    <source>
        <dbReference type="Pfam" id="PF01447"/>
    </source>
</evidence>
<proteinExistence type="inferred from homology"/>
<evidence type="ECO:0000256" key="1">
    <source>
        <dbReference type="ARBA" id="ARBA00001947"/>
    </source>
</evidence>
<dbReference type="SUPFAM" id="SSF55486">
    <property type="entry name" value="Metalloproteases ('zincins'), catalytic domain"/>
    <property type="match status" value="1"/>
</dbReference>
<keyword evidence="5 10" id="KW-0732">Signal</keyword>
<dbReference type="RefSeq" id="WP_284192637.1">
    <property type="nucleotide sequence ID" value="NZ_BSPW01000054.1"/>
</dbReference>
<dbReference type="PANTHER" id="PTHR33794">
    <property type="entry name" value="BACILLOLYSIN"/>
    <property type="match status" value="1"/>
</dbReference>
<dbReference type="Gene3D" id="2.60.120.380">
    <property type="match status" value="1"/>
</dbReference>
<evidence type="ECO:0000256" key="4">
    <source>
        <dbReference type="ARBA" id="ARBA00022723"/>
    </source>
</evidence>
<feature type="signal peptide" evidence="10">
    <location>
        <begin position="1"/>
        <end position="22"/>
    </location>
</feature>
<name>A0ABQ6EZT2_9VIBR</name>
<evidence type="ECO:0000313" key="17">
    <source>
        <dbReference type="Proteomes" id="UP001157138"/>
    </source>
</evidence>
<dbReference type="Pfam" id="PF02868">
    <property type="entry name" value="Peptidase_M4_C"/>
    <property type="match status" value="1"/>
</dbReference>
<comment type="subcellular location">
    <subcellularLocation>
        <location evidence="10">Secreted</location>
    </subcellularLocation>
</comment>
<dbReference type="InterPro" id="IPR027268">
    <property type="entry name" value="Peptidase_M4/M1_CTD_sf"/>
</dbReference>
<feature type="domain" description="Peptidase M4 C-terminal" evidence="12">
    <location>
        <begin position="352"/>
        <end position="496"/>
    </location>
</feature>
<evidence type="ECO:0000259" key="12">
    <source>
        <dbReference type="Pfam" id="PF02868"/>
    </source>
</evidence>
<sequence length="608" mass="65869">MKQHQTLWLIAAGLGVSLPATAAQMVKVDSDALLQASLKAQSNSIVPIETGFAEVKRVVLPNGKVKVRYQQTYMGLPVFNTSVVATQNKQTQSEVYGTMMQGISGDVATPSPVLDEKQAISAAKNAFKMNAIVGSDTSFENTQSELMVWMDDSNTAKVVYLVDFFVAAEVPQRPFYFIDANTGSVLKHWEGLNHVEATGTGPGGNEKTGQYNFGSDFPGFVISKSGSTCIMNNNAVKTVNLNGGTSGSTAYSYSCGDDSNYNDYKYINGAYSPLNDAHYFGKVVFDMYRDWMNTAPLTFQLTMRVHYGNSYENAFWNGSSMTFGDGKSRFYPLVDINVSAHEVSHGFTEQNSGLVYSNMSGGMNEAFSDIAGEAAEYYMKGSVDWIVGADIFKSQGGLRYFDQPSRDGRSIDHASDYYNGLNVHYSSGVFNRAFYLLANKAGWNVRKGFEIFTLANQVYWTANSTFDEGGCGVAKAASDMGYSVSDVEDAFNTVGVNASCGSTPPPPTDNVLVKGTPVSNLSGARLSETFYTFTVDSASNAVVTMSGGTGDADLYVKAGSKPTTSSFDCRPYKYGNNEQCTVSAMPGMTYHVMLRAYSSYSGVTLRLD</sequence>
<dbReference type="CDD" id="cd09597">
    <property type="entry name" value="M4_TLP"/>
    <property type="match status" value="1"/>
</dbReference>
<dbReference type="InterPro" id="IPR025711">
    <property type="entry name" value="PepSY"/>
</dbReference>
<feature type="domain" description="Peptidase M4" evidence="11">
    <location>
        <begin position="207"/>
        <end position="349"/>
    </location>
</feature>
<dbReference type="PRINTS" id="PR00730">
    <property type="entry name" value="THERMOLYSIN"/>
</dbReference>
<evidence type="ECO:0000313" key="16">
    <source>
        <dbReference type="EMBL" id="GLT18760.1"/>
    </source>
</evidence>
<feature type="domain" description="Peptidase C-terminal archaeal/bacterial" evidence="14">
    <location>
        <begin position="529"/>
        <end position="595"/>
    </location>
</feature>
<evidence type="ECO:0000256" key="5">
    <source>
        <dbReference type="ARBA" id="ARBA00022729"/>
    </source>
</evidence>
<evidence type="ECO:0000259" key="13">
    <source>
        <dbReference type="Pfam" id="PF03413"/>
    </source>
</evidence>
<comment type="similarity">
    <text evidence="2 10">Belongs to the peptidase M4 family.</text>
</comment>
<comment type="caution">
    <text evidence="16">The sequence shown here is derived from an EMBL/GenBank/DDBJ whole genome shotgun (WGS) entry which is preliminary data.</text>
</comment>
<reference evidence="17" key="1">
    <citation type="journal article" date="2019" name="Int. J. Syst. Evol. Microbiol.">
        <title>The Global Catalogue of Microorganisms (GCM) 10K type strain sequencing project: providing services to taxonomists for standard genome sequencing and annotation.</title>
        <authorList>
            <consortium name="The Broad Institute Genomics Platform"/>
            <consortium name="The Broad Institute Genome Sequencing Center for Infectious Disease"/>
            <person name="Wu L."/>
            <person name="Ma J."/>
        </authorList>
    </citation>
    <scope>NUCLEOTIDE SEQUENCE [LARGE SCALE GENOMIC DNA]</scope>
    <source>
        <strain evidence="17">NBRC 108723</strain>
    </source>
</reference>
<keyword evidence="17" id="KW-1185">Reference proteome</keyword>
<dbReference type="InterPro" id="IPR013856">
    <property type="entry name" value="Peptidase_M4_domain"/>
</dbReference>
<dbReference type="InterPro" id="IPR007280">
    <property type="entry name" value="Peptidase_C_arc/bac"/>
</dbReference>
<evidence type="ECO:0000256" key="7">
    <source>
        <dbReference type="ARBA" id="ARBA00022833"/>
    </source>
</evidence>
<feature type="chain" id="PRO_5044957971" description="Neutral metalloproteinase" evidence="10">
    <location>
        <begin position="23"/>
        <end position="608"/>
    </location>
</feature>
<dbReference type="Pfam" id="PF07504">
    <property type="entry name" value="FTP"/>
    <property type="match status" value="1"/>
</dbReference>
<evidence type="ECO:0000256" key="9">
    <source>
        <dbReference type="ARBA" id="ARBA00023145"/>
    </source>
</evidence>
<dbReference type="InterPro" id="IPR050728">
    <property type="entry name" value="Zinc_Metalloprotease_M4"/>
</dbReference>
<dbReference type="InterPro" id="IPR001570">
    <property type="entry name" value="Peptidase_M4_C_domain"/>
</dbReference>
<evidence type="ECO:0000259" key="14">
    <source>
        <dbReference type="Pfam" id="PF04151"/>
    </source>
</evidence>
<keyword evidence="4" id="KW-0479">Metal-binding</keyword>
<comment type="cofactor">
    <cofactor evidence="1 10">
        <name>Zn(2+)</name>
        <dbReference type="ChEBI" id="CHEBI:29105"/>
    </cofactor>
</comment>
<feature type="domain" description="FTP" evidence="15">
    <location>
        <begin position="51"/>
        <end position="90"/>
    </location>
</feature>
<protein>
    <recommendedName>
        <fullName evidence="10">Neutral metalloproteinase</fullName>
        <ecNumber evidence="10">3.4.24.-</ecNumber>
    </recommendedName>
</protein>
<gene>
    <name evidence="16" type="primary">hap_1</name>
    <name evidence="16" type="ORF">GCM10007938_25410</name>
</gene>
<dbReference type="PANTHER" id="PTHR33794:SF1">
    <property type="entry name" value="BACILLOLYSIN"/>
    <property type="match status" value="1"/>
</dbReference>
<dbReference type="Proteomes" id="UP001157138">
    <property type="component" value="Unassembled WGS sequence"/>
</dbReference>
<keyword evidence="7 10" id="KW-0862">Zinc</keyword>